<keyword evidence="3" id="KW-1185">Reference proteome</keyword>
<feature type="compositionally biased region" description="Basic and acidic residues" evidence="1">
    <location>
        <begin position="112"/>
        <end position="122"/>
    </location>
</feature>
<feature type="compositionally biased region" description="Acidic residues" evidence="1">
    <location>
        <begin position="353"/>
        <end position="368"/>
    </location>
</feature>
<feature type="compositionally biased region" description="Low complexity" evidence="1">
    <location>
        <begin position="20"/>
        <end position="29"/>
    </location>
</feature>
<feature type="compositionally biased region" description="Low complexity" evidence="1">
    <location>
        <begin position="556"/>
        <end position="570"/>
    </location>
</feature>
<accession>A0A4Y9Z6G6</accession>
<sequence>LTSRKKDKDKGKGRESVSMSGSAFGSVSGKGKGKGREASFPPAHWFEGPGSESGRSEYVTAQEGGGMTNSASASEVGVGPRFRSAPVTPPERAQFEEGVAMGGGDGEDGEDEGRGDGDKTPTGERGASEPGTPCAEVGEGGQQGGVGPEPITLARRIQSLLAAIPTSLPSSSSPSSSAAPSAALADPSADSPVAPPTSPATPGENNAPAGSADAHGPPPVRAITDFRLMSMLSDTSIMNGSLEKGRQSVFAILDRLKLPSRARSTGTGNDVTVTADANNADAGYESDDGSSIMLYGPLVPDEDSEAEIARSDVMSVTDDGEMWEYERPARRVSQLMEWEGPEAFGAGAQGPEPVEEAAEGVGEEEKEEGQEQGHEKEGSAAWRWLESWKSLGKEPEASGSASGAGEAAVGAGAAAPVPTPAPAKHVKTKVIWVPSPEKISFQATWWGYRLYLPPPVLDVLNNKRLEAAKRAAIITTALKWLLDSVPVAIVPPQFRAGLLIAQRLVPYLGYVGGFLAWSWGAIKSFDQGDGVVLTATWLLPVALIPGTWQASDFAPQGNSASQAGDSSSQADSEEPVAGPSRITRS</sequence>
<evidence type="ECO:0000313" key="3">
    <source>
        <dbReference type="Proteomes" id="UP000298327"/>
    </source>
</evidence>
<dbReference type="AlphaFoldDB" id="A0A4Y9Z6G6"/>
<proteinExistence type="predicted"/>
<dbReference type="Proteomes" id="UP000298327">
    <property type="component" value="Unassembled WGS sequence"/>
</dbReference>
<dbReference type="EMBL" id="SEOQ01000138">
    <property type="protein sequence ID" value="TFY69391.1"/>
    <property type="molecule type" value="Genomic_DNA"/>
</dbReference>
<dbReference type="OrthoDB" id="3247214at2759"/>
<feature type="compositionally biased region" description="Low complexity" evidence="1">
    <location>
        <begin position="166"/>
        <end position="192"/>
    </location>
</feature>
<organism evidence="2 3">
    <name type="scientific">Dentipellis fragilis</name>
    <dbReference type="NCBI Taxonomy" id="205917"/>
    <lineage>
        <taxon>Eukaryota</taxon>
        <taxon>Fungi</taxon>
        <taxon>Dikarya</taxon>
        <taxon>Basidiomycota</taxon>
        <taxon>Agaricomycotina</taxon>
        <taxon>Agaricomycetes</taxon>
        <taxon>Russulales</taxon>
        <taxon>Hericiaceae</taxon>
        <taxon>Dentipellis</taxon>
    </lineage>
</organism>
<feature type="region of interest" description="Disordered" evidence="1">
    <location>
        <begin position="554"/>
        <end position="585"/>
    </location>
</feature>
<evidence type="ECO:0000256" key="1">
    <source>
        <dbReference type="SAM" id="MobiDB-lite"/>
    </source>
</evidence>
<feature type="compositionally biased region" description="Basic and acidic residues" evidence="1">
    <location>
        <begin position="1"/>
        <end position="15"/>
    </location>
</feature>
<gene>
    <name evidence="2" type="ORF">EVG20_g3169</name>
</gene>
<name>A0A4Y9Z6G6_9AGAM</name>
<feature type="compositionally biased region" description="Basic and acidic residues" evidence="1">
    <location>
        <begin position="369"/>
        <end position="378"/>
    </location>
</feature>
<protein>
    <submittedName>
        <fullName evidence="2">Uncharacterized protein</fullName>
    </submittedName>
</protein>
<evidence type="ECO:0000313" key="2">
    <source>
        <dbReference type="EMBL" id="TFY69391.1"/>
    </source>
</evidence>
<feature type="non-terminal residue" evidence="2">
    <location>
        <position position="1"/>
    </location>
</feature>
<feature type="region of interest" description="Disordered" evidence="1">
    <location>
        <begin position="166"/>
        <end position="221"/>
    </location>
</feature>
<feature type="compositionally biased region" description="Gly residues" evidence="1">
    <location>
        <begin position="138"/>
        <end position="147"/>
    </location>
</feature>
<feature type="region of interest" description="Disordered" evidence="1">
    <location>
        <begin position="343"/>
        <end position="379"/>
    </location>
</feature>
<dbReference type="STRING" id="205917.A0A4Y9Z6G6"/>
<feature type="region of interest" description="Disordered" evidence="1">
    <location>
        <begin position="1"/>
        <end position="152"/>
    </location>
</feature>
<comment type="caution">
    <text evidence="2">The sequence shown here is derived from an EMBL/GenBank/DDBJ whole genome shotgun (WGS) entry which is preliminary data.</text>
</comment>
<reference evidence="2 3" key="1">
    <citation type="submission" date="2019-02" db="EMBL/GenBank/DDBJ databases">
        <title>Genome sequencing of the rare red list fungi Dentipellis fragilis.</title>
        <authorList>
            <person name="Buettner E."/>
            <person name="Kellner H."/>
        </authorList>
    </citation>
    <scope>NUCLEOTIDE SEQUENCE [LARGE SCALE GENOMIC DNA]</scope>
    <source>
        <strain evidence="2 3">DSM 105465</strain>
    </source>
</reference>